<dbReference type="EC" id="2.8.1.7" evidence="3"/>
<accession>A0A2K8NUU1</accession>
<dbReference type="Pfam" id="PF00266">
    <property type="entry name" value="Aminotran_5"/>
    <property type="match status" value="1"/>
</dbReference>
<dbReference type="GO" id="GO:0030170">
    <property type="term" value="F:pyridoxal phosphate binding"/>
    <property type="evidence" value="ECO:0007669"/>
    <property type="project" value="InterPro"/>
</dbReference>
<proteinExistence type="inferred from homology"/>
<dbReference type="SUPFAM" id="SSF53383">
    <property type="entry name" value="PLP-dependent transferases"/>
    <property type="match status" value="1"/>
</dbReference>
<evidence type="ECO:0000256" key="6">
    <source>
        <dbReference type="ARBA" id="ARBA00050776"/>
    </source>
</evidence>
<dbReference type="KEGG" id="efr:EFREU_v1c05100"/>
<dbReference type="InterPro" id="IPR020578">
    <property type="entry name" value="Aminotrans_V_PyrdxlP_BS"/>
</dbReference>
<evidence type="ECO:0000256" key="1">
    <source>
        <dbReference type="ARBA" id="ARBA00001933"/>
    </source>
</evidence>
<evidence type="ECO:0000256" key="3">
    <source>
        <dbReference type="ARBA" id="ARBA00012239"/>
    </source>
</evidence>
<dbReference type="InterPro" id="IPR016454">
    <property type="entry name" value="Cysteine_dSase"/>
</dbReference>
<evidence type="ECO:0000256" key="2">
    <source>
        <dbReference type="ARBA" id="ARBA00010447"/>
    </source>
</evidence>
<name>A0A2K8NUU1_9MOLU</name>
<dbReference type="PIRSF" id="PIRSF005572">
    <property type="entry name" value="NifS"/>
    <property type="match status" value="1"/>
</dbReference>
<gene>
    <name evidence="8" type="primary">sufS</name>
    <name evidence="8" type="ORF">EFREU_v1c05100</name>
</gene>
<comment type="similarity">
    <text evidence="2">Belongs to the class-V pyridoxal-phosphate-dependent aminotransferase family. Csd subfamily.</text>
</comment>
<dbReference type="EMBL" id="CP024962">
    <property type="protein sequence ID" value="ATZ16531.1"/>
    <property type="molecule type" value="Genomic_DNA"/>
</dbReference>
<evidence type="ECO:0000313" key="9">
    <source>
        <dbReference type="Proteomes" id="UP000232222"/>
    </source>
</evidence>
<evidence type="ECO:0000313" key="8">
    <source>
        <dbReference type="EMBL" id="ATZ16531.1"/>
    </source>
</evidence>
<evidence type="ECO:0000256" key="5">
    <source>
        <dbReference type="ARBA" id="ARBA00022898"/>
    </source>
</evidence>
<dbReference type="GO" id="GO:0006534">
    <property type="term" value="P:cysteine metabolic process"/>
    <property type="evidence" value="ECO:0007669"/>
    <property type="project" value="InterPro"/>
</dbReference>
<evidence type="ECO:0000256" key="7">
    <source>
        <dbReference type="RuleBase" id="RU004504"/>
    </source>
</evidence>
<comment type="catalytic activity">
    <reaction evidence="6">
        <text>(sulfur carrier)-H + L-cysteine = (sulfur carrier)-SH + L-alanine</text>
        <dbReference type="Rhea" id="RHEA:43892"/>
        <dbReference type="Rhea" id="RHEA-COMP:14737"/>
        <dbReference type="Rhea" id="RHEA-COMP:14739"/>
        <dbReference type="ChEBI" id="CHEBI:29917"/>
        <dbReference type="ChEBI" id="CHEBI:35235"/>
        <dbReference type="ChEBI" id="CHEBI:57972"/>
        <dbReference type="ChEBI" id="CHEBI:64428"/>
        <dbReference type="EC" id="2.8.1.7"/>
    </reaction>
</comment>
<dbReference type="RefSeq" id="WP_100609554.1">
    <property type="nucleotide sequence ID" value="NZ_CP024962.1"/>
</dbReference>
<comment type="cofactor">
    <cofactor evidence="1 7">
        <name>pyridoxal 5'-phosphate</name>
        <dbReference type="ChEBI" id="CHEBI:597326"/>
    </cofactor>
</comment>
<dbReference type="AlphaFoldDB" id="A0A2K8NUU1"/>
<dbReference type="InterPro" id="IPR015424">
    <property type="entry name" value="PyrdxlP-dep_Trfase"/>
</dbReference>
<reference evidence="8 9" key="1">
    <citation type="submission" date="2017-11" db="EMBL/GenBank/DDBJ databases">
        <title>Genome sequence of Entomoplasma freundtii BARC 318 (ATCC 51999).</title>
        <authorList>
            <person name="Lo W.-S."/>
            <person name="Gasparich G.E."/>
            <person name="Kuo C.-H."/>
        </authorList>
    </citation>
    <scope>NUCLEOTIDE SEQUENCE [LARGE SCALE GENOMIC DNA]</scope>
    <source>
        <strain evidence="8 9">BARC 318</strain>
    </source>
</reference>
<organism evidence="8 9">
    <name type="scientific">Entomoplasma freundtii</name>
    <dbReference type="NCBI Taxonomy" id="74700"/>
    <lineage>
        <taxon>Bacteria</taxon>
        <taxon>Bacillati</taxon>
        <taxon>Mycoplasmatota</taxon>
        <taxon>Mollicutes</taxon>
        <taxon>Entomoplasmatales</taxon>
        <taxon>Entomoplasmataceae</taxon>
        <taxon>Entomoplasma</taxon>
    </lineage>
</organism>
<dbReference type="InterPro" id="IPR010970">
    <property type="entry name" value="Cys_dSase_SufS"/>
</dbReference>
<protein>
    <recommendedName>
        <fullName evidence="3">cysteine desulfurase</fullName>
        <ecNumber evidence="3">2.8.1.7</ecNumber>
    </recommendedName>
</protein>
<dbReference type="CDD" id="cd06453">
    <property type="entry name" value="SufS_like"/>
    <property type="match status" value="1"/>
</dbReference>
<sequence>MKIRNQFPLLKTDPKLVYLDSGATALKPQMVIDAEQQFLMKNGTSPHSLTHRHGYATNELVEGTRKAAASLINASQADEIVFTSGTTAALNQVAFGLVNQIQPGDEIWLTTLEHGSNLLPWIEVAKQTKADLKFLPLTKTGLIDVSALPKLLSKKTKIVTFAHSSNTLGGFNDVAKITKITHQANSQSLVILDAAQTIAHIPIDVQKWDLDFLAFSGHKMYGPFGIGVLWGRLDLLKTLTPLMFGGGMNISIDPETKSYVPMPLPARLEAGTGNISAIIGLKAAIQFLEKIGFVEIQKHEKALKDYFAQQVKLHNLTKEVDFYNLETEGPLILFNAKKWQAQDVATFLDVRYNIAVRDGEHCARLTNRYLGINTTVRASLGIYNNFADLDRLVEALKNIDKALEIF</sequence>
<dbReference type="OrthoDB" id="9804366at2"/>
<dbReference type="Gene3D" id="3.40.640.10">
    <property type="entry name" value="Type I PLP-dependent aspartate aminotransferase-like (Major domain)"/>
    <property type="match status" value="1"/>
</dbReference>
<keyword evidence="9" id="KW-1185">Reference proteome</keyword>
<keyword evidence="5" id="KW-0663">Pyridoxal phosphate</keyword>
<dbReference type="Proteomes" id="UP000232222">
    <property type="component" value="Chromosome"/>
</dbReference>
<dbReference type="PANTHER" id="PTHR43586">
    <property type="entry name" value="CYSTEINE DESULFURASE"/>
    <property type="match status" value="1"/>
</dbReference>
<dbReference type="InterPro" id="IPR000192">
    <property type="entry name" value="Aminotrans_V_dom"/>
</dbReference>
<dbReference type="PANTHER" id="PTHR43586:SF8">
    <property type="entry name" value="CYSTEINE DESULFURASE 1, CHLOROPLASTIC"/>
    <property type="match status" value="1"/>
</dbReference>
<keyword evidence="4" id="KW-0808">Transferase</keyword>
<evidence type="ECO:0000256" key="4">
    <source>
        <dbReference type="ARBA" id="ARBA00022679"/>
    </source>
</evidence>
<dbReference type="PROSITE" id="PS00595">
    <property type="entry name" value="AA_TRANSFER_CLASS_5"/>
    <property type="match status" value="1"/>
</dbReference>
<dbReference type="InterPro" id="IPR015422">
    <property type="entry name" value="PyrdxlP-dep_Trfase_small"/>
</dbReference>
<dbReference type="InterPro" id="IPR015421">
    <property type="entry name" value="PyrdxlP-dep_Trfase_major"/>
</dbReference>
<dbReference type="Gene3D" id="3.90.1150.10">
    <property type="entry name" value="Aspartate Aminotransferase, domain 1"/>
    <property type="match status" value="1"/>
</dbReference>
<dbReference type="GO" id="GO:0031071">
    <property type="term" value="F:cysteine desulfurase activity"/>
    <property type="evidence" value="ECO:0007669"/>
    <property type="project" value="UniProtKB-EC"/>
</dbReference>